<dbReference type="VEuPathDB" id="FungiDB:GWK60_G05819"/>
<proteinExistence type="predicted"/>
<dbReference type="GO" id="GO:0004866">
    <property type="term" value="F:endopeptidase inhibitor activity"/>
    <property type="evidence" value="ECO:0007669"/>
    <property type="project" value="EnsemblFungi"/>
</dbReference>
<dbReference type="VEuPathDB" id="FungiDB:GVI51_G05841"/>
<dbReference type="EMBL" id="LLZZ01000108">
    <property type="protein sequence ID" value="KTB07101.1"/>
    <property type="molecule type" value="Genomic_DNA"/>
</dbReference>
<comment type="caution">
    <text evidence="1">The sequence shown here is derived from an EMBL/GenBank/DDBJ whole genome shotgun (WGS) entry which is preliminary data.</text>
</comment>
<dbReference type="OrthoDB" id="5518345at2759"/>
<gene>
    <name evidence="1" type="ORF">AO440_001734</name>
</gene>
<sequence length="110" mass="12391">MKLIQYLIIGVTLLVCLVAPVMCHAGSYILSFDESSRALPQNVWEKALGFADELGVKITHEYSLIKGFTLDVPEEVLPKLKKKLADLERDYGVKGHLEEDNLVHAFQEHI</sequence>
<protein>
    <submittedName>
        <fullName evidence="1">Uncharacterized protein</fullName>
    </submittedName>
</protein>
<dbReference type="AlphaFoldDB" id="A0A0W0C984"/>
<evidence type="ECO:0000313" key="2">
    <source>
        <dbReference type="Proteomes" id="UP000054886"/>
    </source>
</evidence>
<dbReference type="PhylomeDB" id="A0A0W0C984"/>
<dbReference type="VEuPathDB" id="FungiDB:B1J91_G06006g"/>
<dbReference type="GO" id="GO:0042144">
    <property type="term" value="P:vacuole fusion, non-autophagic"/>
    <property type="evidence" value="ECO:0007669"/>
    <property type="project" value="EnsemblFungi"/>
</dbReference>
<dbReference type="SUPFAM" id="SSF54897">
    <property type="entry name" value="Protease propeptides/inhibitors"/>
    <property type="match status" value="1"/>
</dbReference>
<reference evidence="1 2" key="1">
    <citation type="submission" date="2015-10" db="EMBL/GenBank/DDBJ databases">
        <title>Draft genomes sequences of Candida glabrata isolates 1A, 1B, 2A, 2B, 3A and 3B.</title>
        <authorList>
            <person name="Haavelsrud O.E."/>
            <person name="Gaustad P."/>
        </authorList>
    </citation>
    <scope>NUCLEOTIDE SEQUENCE [LARGE SCALE GENOMIC DNA]</scope>
    <source>
        <strain evidence="1">910700640</strain>
    </source>
</reference>
<accession>A0A0W0C984</accession>
<dbReference type="Proteomes" id="UP000054886">
    <property type="component" value="Unassembled WGS sequence"/>
</dbReference>
<dbReference type="Gene3D" id="3.30.70.80">
    <property type="entry name" value="Peptidase S8 propeptide/proteinase inhibitor I9"/>
    <property type="match status" value="1"/>
</dbReference>
<dbReference type="VEuPathDB" id="FungiDB:CAGL0G06006g"/>
<evidence type="ECO:0000313" key="1">
    <source>
        <dbReference type="EMBL" id="KTB07101.1"/>
    </source>
</evidence>
<organism evidence="1 2">
    <name type="scientific">Candida glabrata</name>
    <name type="common">Yeast</name>
    <name type="synonym">Torulopsis glabrata</name>
    <dbReference type="NCBI Taxonomy" id="5478"/>
    <lineage>
        <taxon>Eukaryota</taxon>
        <taxon>Fungi</taxon>
        <taxon>Dikarya</taxon>
        <taxon>Ascomycota</taxon>
        <taxon>Saccharomycotina</taxon>
        <taxon>Saccharomycetes</taxon>
        <taxon>Saccharomycetales</taxon>
        <taxon>Saccharomycetaceae</taxon>
        <taxon>Nakaseomyces</taxon>
    </lineage>
</organism>
<dbReference type="VEuPathDB" id="FungiDB:GW608_G05819"/>
<name>A0A0W0C984_CANGB</name>
<dbReference type="InterPro" id="IPR037045">
    <property type="entry name" value="S8pro/Inhibitor_I9_sf"/>
</dbReference>